<protein>
    <submittedName>
        <fullName evidence="1">Uncharacterized protein</fullName>
    </submittedName>
</protein>
<proteinExistence type="predicted"/>
<reference evidence="1" key="1">
    <citation type="submission" date="2022-07" db="EMBL/GenBank/DDBJ databases">
        <title>Phylogenomic reconstructions and comparative analyses of Kickxellomycotina fungi.</title>
        <authorList>
            <person name="Reynolds N.K."/>
            <person name="Stajich J.E."/>
            <person name="Barry K."/>
            <person name="Grigoriev I.V."/>
            <person name="Crous P."/>
            <person name="Smith M.E."/>
        </authorList>
    </citation>
    <scope>NUCLEOTIDE SEQUENCE</scope>
    <source>
        <strain evidence="1">CBS 190363</strain>
    </source>
</reference>
<sequence>MKFTSAFVVLAAAVASVNADTVGPTAGQDLCCAANQQRAQNNLPALKWVPSIDTAAQRHSEFQQSVGHITHYGNNAKNYDLSDRLLAVGFNYRTAAENVGASFPNVDSVTAAWMKSPGHRAAILASGSTVCGGGLATKGNYYTINFSSSMNPSDVNNFYTLQCSGSKSNGAYTGENPVAHKPQPTPTPPKPQPTPSPPKPPVQPTPAPPKPPVQPTNIGHKPQPTPSVPKPPVQSPSVPQPPVQPPVVPQPPPPGNGKCKLVPKGSIAAGKCKPCKACGPKGSPFRR</sequence>
<name>A0ACC1LXE7_9FUNG</name>
<dbReference type="EMBL" id="JANBVB010001676">
    <property type="protein sequence ID" value="KAJ2889768.1"/>
    <property type="molecule type" value="Genomic_DNA"/>
</dbReference>
<organism evidence="1 2">
    <name type="scientific">Coemansia aciculifera</name>
    <dbReference type="NCBI Taxonomy" id="417176"/>
    <lineage>
        <taxon>Eukaryota</taxon>
        <taxon>Fungi</taxon>
        <taxon>Fungi incertae sedis</taxon>
        <taxon>Zoopagomycota</taxon>
        <taxon>Kickxellomycotina</taxon>
        <taxon>Kickxellomycetes</taxon>
        <taxon>Kickxellales</taxon>
        <taxon>Kickxellaceae</taxon>
        <taxon>Coemansia</taxon>
    </lineage>
</organism>
<comment type="caution">
    <text evidence="1">The sequence shown here is derived from an EMBL/GenBank/DDBJ whole genome shotgun (WGS) entry which is preliminary data.</text>
</comment>
<dbReference type="Proteomes" id="UP001139981">
    <property type="component" value="Unassembled WGS sequence"/>
</dbReference>
<gene>
    <name evidence="1" type="ORF">IWW38_004508</name>
</gene>
<evidence type="ECO:0000313" key="1">
    <source>
        <dbReference type="EMBL" id="KAJ2889768.1"/>
    </source>
</evidence>
<accession>A0ACC1LXE7</accession>
<keyword evidence="2" id="KW-1185">Reference proteome</keyword>
<evidence type="ECO:0000313" key="2">
    <source>
        <dbReference type="Proteomes" id="UP001139981"/>
    </source>
</evidence>